<organism evidence="3 4">
    <name type="scientific">Sphingomonas lenta</name>
    <dbReference type="NCBI Taxonomy" id="1141887"/>
    <lineage>
        <taxon>Bacteria</taxon>
        <taxon>Pseudomonadati</taxon>
        <taxon>Pseudomonadota</taxon>
        <taxon>Alphaproteobacteria</taxon>
        <taxon>Sphingomonadales</taxon>
        <taxon>Sphingomonadaceae</taxon>
        <taxon>Sphingomonas</taxon>
    </lineage>
</organism>
<protein>
    <submittedName>
        <fullName evidence="3">Uncharacterized protein</fullName>
    </submittedName>
</protein>
<comment type="caution">
    <text evidence="3">The sequence shown here is derived from an EMBL/GenBank/DDBJ whole genome shotgun (WGS) entry which is preliminary data.</text>
</comment>
<name>A0A2A2SJH6_9SPHN</name>
<sequence>MSDYRGDGTHTDGARRVDVGPSHGHVHHERRGGGIGRWLLILLALLAILAAIGFATGFFRADTSGELKAPDVDVSVKGGSVPDVDLDAKKVELETKTETVNITTPTLEVSEGKDDKDGPDNN</sequence>
<feature type="region of interest" description="Disordered" evidence="1">
    <location>
        <begin position="1"/>
        <end position="31"/>
    </location>
</feature>
<feature type="transmembrane region" description="Helical" evidence="2">
    <location>
        <begin position="38"/>
        <end position="59"/>
    </location>
</feature>
<dbReference type="AlphaFoldDB" id="A0A2A2SJH6"/>
<evidence type="ECO:0000313" key="4">
    <source>
        <dbReference type="Proteomes" id="UP000218151"/>
    </source>
</evidence>
<keyword evidence="2" id="KW-0472">Membrane</keyword>
<dbReference type="RefSeq" id="WP_095996499.1">
    <property type="nucleotide sequence ID" value="NZ_NSLI01000001.1"/>
</dbReference>
<dbReference type="EMBL" id="NSLI01000001">
    <property type="protein sequence ID" value="PAX09392.1"/>
    <property type="molecule type" value="Genomic_DNA"/>
</dbReference>
<evidence type="ECO:0000256" key="2">
    <source>
        <dbReference type="SAM" id="Phobius"/>
    </source>
</evidence>
<dbReference type="Proteomes" id="UP000218151">
    <property type="component" value="Unassembled WGS sequence"/>
</dbReference>
<accession>A0A2A2SJH6</accession>
<keyword evidence="4" id="KW-1185">Reference proteome</keyword>
<reference evidence="4" key="1">
    <citation type="submission" date="2017-09" db="EMBL/GenBank/DDBJ databases">
        <authorList>
            <person name="Feng G."/>
            <person name="Zhu H."/>
        </authorList>
    </citation>
    <scope>NUCLEOTIDE SEQUENCE [LARGE SCALE GENOMIC DNA]</scope>
    <source>
        <strain evidence="4">1PNM-20</strain>
    </source>
</reference>
<evidence type="ECO:0000313" key="3">
    <source>
        <dbReference type="EMBL" id="PAX09392.1"/>
    </source>
</evidence>
<keyword evidence="2" id="KW-0812">Transmembrane</keyword>
<proteinExistence type="predicted"/>
<feature type="compositionally biased region" description="Basic and acidic residues" evidence="1">
    <location>
        <begin position="1"/>
        <end position="18"/>
    </location>
</feature>
<gene>
    <name evidence="3" type="ORF">CKY28_01155</name>
</gene>
<keyword evidence="2" id="KW-1133">Transmembrane helix</keyword>
<evidence type="ECO:0000256" key="1">
    <source>
        <dbReference type="SAM" id="MobiDB-lite"/>
    </source>
</evidence>